<gene>
    <name evidence="1" type="ORF">IAA19_02485</name>
</gene>
<name>A0A9D2EYP7_9ACTN</name>
<evidence type="ECO:0000313" key="2">
    <source>
        <dbReference type="Proteomes" id="UP000824062"/>
    </source>
</evidence>
<dbReference type="EMBL" id="DXBM01000025">
    <property type="protein sequence ID" value="HIZ45872.1"/>
    <property type="molecule type" value="Genomic_DNA"/>
</dbReference>
<sequence>MEQADYRVPVEVTLRVTREGEVTPTSIVWADGREFQVLHTLGRPLRAQDPETGELGWCYAVILPGPPRGTIATQRRLYRYGARWYVYCRSARRA</sequence>
<reference evidence="1" key="2">
    <citation type="submission" date="2021-04" db="EMBL/GenBank/DDBJ databases">
        <authorList>
            <person name="Gilroy R."/>
        </authorList>
    </citation>
    <scope>NUCLEOTIDE SEQUENCE</scope>
    <source>
        <strain evidence="1">ChiHjej12B11-14209</strain>
    </source>
</reference>
<reference evidence="1" key="1">
    <citation type="journal article" date="2021" name="PeerJ">
        <title>Extensive microbial diversity within the chicken gut microbiome revealed by metagenomics and culture.</title>
        <authorList>
            <person name="Gilroy R."/>
            <person name="Ravi A."/>
            <person name="Getino M."/>
            <person name="Pursley I."/>
            <person name="Horton D.L."/>
            <person name="Alikhan N.F."/>
            <person name="Baker D."/>
            <person name="Gharbi K."/>
            <person name="Hall N."/>
            <person name="Watson M."/>
            <person name="Adriaenssens E.M."/>
            <person name="Foster-Nyarko E."/>
            <person name="Jarju S."/>
            <person name="Secka A."/>
            <person name="Antonio M."/>
            <person name="Oren A."/>
            <person name="Chaudhuri R.R."/>
            <person name="La Ragione R."/>
            <person name="Hildebrand F."/>
            <person name="Pallen M.J."/>
        </authorList>
    </citation>
    <scope>NUCLEOTIDE SEQUENCE</scope>
    <source>
        <strain evidence="1">ChiHjej12B11-14209</strain>
    </source>
</reference>
<dbReference type="AlphaFoldDB" id="A0A9D2EYP7"/>
<protein>
    <submittedName>
        <fullName evidence="1">Uncharacterized protein</fullName>
    </submittedName>
</protein>
<accession>A0A9D2EYP7</accession>
<organism evidence="1 2">
    <name type="scientific">Candidatus Olsenella pullistercoris</name>
    <dbReference type="NCBI Taxonomy" id="2838712"/>
    <lineage>
        <taxon>Bacteria</taxon>
        <taxon>Bacillati</taxon>
        <taxon>Actinomycetota</taxon>
        <taxon>Coriobacteriia</taxon>
        <taxon>Coriobacteriales</taxon>
        <taxon>Atopobiaceae</taxon>
        <taxon>Olsenella</taxon>
    </lineage>
</organism>
<proteinExistence type="predicted"/>
<comment type="caution">
    <text evidence="1">The sequence shown here is derived from an EMBL/GenBank/DDBJ whole genome shotgun (WGS) entry which is preliminary data.</text>
</comment>
<dbReference type="Proteomes" id="UP000824062">
    <property type="component" value="Unassembled WGS sequence"/>
</dbReference>
<evidence type="ECO:0000313" key="1">
    <source>
        <dbReference type="EMBL" id="HIZ45872.1"/>
    </source>
</evidence>